<feature type="region of interest" description="Disordered" evidence="1">
    <location>
        <begin position="95"/>
        <end position="169"/>
    </location>
</feature>
<dbReference type="PANTHER" id="PTHR34154:SF14">
    <property type="entry name" value="ASL1-LIKE GLYCOSYL HYDROLASE CATALYTIC DOMAIN-CONTAINING PROTEIN"/>
    <property type="match status" value="1"/>
</dbReference>
<dbReference type="SUPFAM" id="SSF51445">
    <property type="entry name" value="(Trans)glycosidases"/>
    <property type="match status" value="1"/>
</dbReference>
<reference evidence="4" key="2">
    <citation type="journal article" date="2022" name="Elife">
        <title>Obligate sexual reproduction of a homothallic fungus closely related to the Cryptococcus pathogenic species complex.</title>
        <authorList>
            <person name="Passer A.R."/>
            <person name="Clancey S.A."/>
            <person name="Shea T."/>
            <person name="David-Palma M."/>
            <person name="Averette A.F."/>
            <person name="Boekhout T."/>
            <person name="Porcel B.M."/>
            <person name="Nowrousian M."/>
            <person name="Cuomo C.A."/>
            <person name="Sun S."/>
            <person name="Heitman J."/>
            <person name="Coelho M.A."/>
        </authorList>
    </citation>
    <scope>NUCLEOTIDE SEQUENCE</scope>
    <source>
        <strain evidence="4">CBS 7841</strain>
    </source>
</reference>
<dbReference type="InterPro" id="IPR053183">
    <property type="entry name" value="ASL1"/>
</dbReference>
<dbReference type="GeneID" id="91087711"/>
<gene>
    <name evidence="4" type="ORF">L203_103500</name>
</gene>
<evidence type="ECO:0000313" key="4">
    <source>
        <dbReference type="EMBL" id="WVN88295.1"/>
    </source>
</evidence>
<dbReference type="AlphaFoldDB" id="A0AAJ8JTP8"/>
<dbReference type="RefSeq" id="XP_066068995.1">
    <property type="nucleotide sequence ID" value="XM_066212898.1"/>
</dbReference>
<dbReference type="Pfam" id="PF11790">
    <property type="entry name" value="Glyco_hydro_cc"/>
    <property type="match status" value="1"/>
</dbReference>
<reference evidence="4" key="1">
    <citation type="submission" date="2016-06" db="EMBL/GenBank/DDBJ databases">
        <authorList>
            <person name="Cuomo C."/>
            <person name="Litvintseva A."/>
            <person name="Heitman J."/>
            <person name="Chen Y."/>
            <person name="Sun S."/>
            <person name="Springer D."/>
            <person name="Dromer F."/>
            <person name="Young S."/>
            <person name="Zeng Q."/>
            <person name="Chapman S."/>
            <person name="Gujja S."/>
            <person name="Saif S."/>
            <person name="Birren B."/>
        </authorList>
    </citation>
    <scope>NUCLEOTIDE SEQUENCE</scope>
    <source>
        <strain evidence="4">CBS 7841</strain>
    </source>
</reference>
<feature type="domain" description="Asl1-like glycosyl hydrolase catalytic" evidence="3">
    <location>
        <begin position="187"/>
        <end position="408"/>
    </location>
</feature>
<evidence type="ECO:0000259" key="3">
    <source>
        <dbReference type="Pfam" id="PF11790"/>
    </source>
</evidence>
<keyword evidence="5" id="KW-1185">Reference proteome</keyword>
<evidence type="ECO:0000256" key="1">
    <source>
        <dbReference type="SAM" id="MobiDB-lite"/>
    </source>
</evidence>
<protein>
    <recommendedName>
        <fullName evidence="3">Asl1-like glycosyl hydrolase catalytic domain-containing protein</fullName>
    </recommendedName>
</protein>
<reference evidence="4" key="3">
    <citation type="submission" date="2024-01" db="EMBL/GenBank/DDBJ databases">
        <authorList>
            <person name="Coelho M.A."/>
            <person name="David-Palma M."/>
            <person name="Shea T."/>
            <person name="Sun S."/>
            <person name="Cuomo C.A."/>
            <person name="Heitman J."/>
        </authorList>
    </citation>
    <scope>NUCLEOTIDE SEQUENCE</scope>
    <source>
        <strain evidence="4">CBS 7841</strain>
    </source>
</reference>
<accession>A0AAJ8JTP8</accession>
<feature type="signal peptide" evidence="2">
    <location>
        <begin position="1"/>
        <end position="16"/>
    </location>
</feature>
<feature type="compositionally biased region" description="Polar residues" evidence="1">
    <location>
        <begin position="126"/>
        <end position="150"/>
    </location>
</feature>
<evidence type="ECO:0000313" key="5">
    <source>
        <dbReference type="Proteomes" id="UP000094043"/>
    </source>
</evidence>
<dbReference type="GO" id="GO:0009277">
    <property type="term" value="C:fungal-type cell wall"/>
    <property type="evidence" value="ECO:0007669"/>
    <property type="project" value="TreeGrafter"/>
</dbReference>
<feature type="chain" id="PRO_5042591586" description="Asl1-like glycosyl hydrolase catalytic domain-containing protein" evidence="2">
    <location>
        <begin position="17"/>
        <end position="416"/>
    </location>
</feature>
<dbReference type="InterPro" id="IPR017853">
    <property type="entry name" value="GH"/>
</dbReference>
<evidence type="ECO:0000256" key="2">
    <source>
        <dbReference type="SAM" id="SignalP"/>
    </source>
</evidence>
<dbReference type="EMBL" id="CP143787">
    <property type="protein sequence ID" value="WVN88295.1"/>
    <property type="molecule type" value="Genomic_DNA"/>
</dbReference>
<sequence length="416" mass="44121">MNLLALLLVLPTLVLAHNNSPLHHRSPSRKQHESLAAVVAFEGGSGSPILRRTYPGVIEEKMARKRAGKFLAKRNADPSKCRKKGDKYTPALASTTTTISTSASSSVTSTVTDASTSVVTDPSSAWQTPQPTTPNGQDGAGNRNSGQAQNPPGPSDNGGSKNSVVAHGNLIPNGNKAGLSAGDALPFLKHKIGWWYDWSPHPSGDCGNAVSIPMLWGGGKADGEDAARLSAFQSISGTPAYIIGFEEPDCTAGSGSAGMDVDTGIFLWNSLVAPHGYAGSILIGPSMCKQAAESGWLKPFMDGVSKKPDIMNIHVNKNNADGIKANIDHYWKTYGLPMSVTEFACVDDSTSFVPCENQNEINNFIYTAVDIFETDSRIVGYAYSNGLGLSPAWTMVKDGQLTESGQTYLNAISKYH</sequence>
<feature type="compositionally biased region" description="Low complexity" evidence="1">
    <location>
        <begin position="95"/>
        <end position="125"/>
    </location>
</feature>
<dbReference type="PANTHER" id="PTHR34154">
    <property type="entry name" value="ALKALI-SENSITIVE LINKAGE PROTEIN 1"/>
    <property type="match status" value="1"/>
</dbReference>
<dbReference type="GO" id="GO:0071966">
    <property type="term" value="P:fungal-type cell wall polysaccharide metabolic process"/>
    <property type="evidence" value="ECO:0007669"/>
    <property type="project" value="TreeGrafter"/>
</dbReference>
<dbReference type="InterPro" id="IPR024655">
    <property type="entry name" value="Asl1_glyco_hydro_catalytic"/>
</dbReference>
<name>A0AAJ8JTP8_9TREE</name>
<proteinExistence type="predicted"/>
<feature type="region of interest" description="Disordered" evidence="1">
    <location>
        <begin position="69"/>
        <end position="88"/>
    </location>
</feature>
<keyword evidence="2" id="KW-0732">Signal</keyword>
<dbReference type="Proteomes" id="UP000094043">
    <property type="component" value="Chromosome 4"/>
</dbReference>
<dbReference type="KEGG" id="cdep:91087711"/>
<organism evidence="4 5">
    <name type="scientific">Cryptococcus depauperatus CBS 7841</name>
    <dbReference type="NCBI Taxonomy" id="1295531"/>
    <lineage>
        <taxon>Eukaryota</taxon>
        <taxon>Fungi</taxon>
        <taxon>Dikarya</taxon>
        <taxon>Basidiomycota</taxon>
        <taxon>Agaricomycotina</taxon>
        <taxon>Tremellomycetes</taxon>
        <taxon>Tremellales</taxon>
        <taxon>Cryptococcaceae</taxon>
        <taxon>Cryptococcus</taxon>
    </lineage>
</organism>